<feature type="region of interest" description="Disordered" evidence="1">
    <location>
        <begin position="1"/>
        <end position="83"/>
    </location>
</feature>
<accession>A0AAE0UFA1</accession>
<comment type="caution">
    <text evidence="2">The sequence shown here is derived from an EMBL/GenBank/DDBJ whole genome shotgun (WGS) entry which is preliminary data.</text>
</comment>
<evidence type="ECO:0000256" key="1">
    <source>
        <dbReference type="SAM" id="MobiDB-lite"/>
    </source>
</evidence>
<feature type="compositionally biased region" description="Basic and acidic residues" evidence="1">
    <location>
        <begin position="264"/>
        <end position="277"/>
    </location>
</feature>
<protein>
    <submittedName>
        <fullName evidence="2">Uncharacterized protein</fullName>
    </submittedName>
</protein>
<dbReference type="EMBL" id="JAUTDP010000002">
    <property type="protein sequence ID" value="KAK3401992.1"/>
    <property type="molecule type" value="Genomic_DNA"/>
</dbReference>
<gene>
    <name evidence="2" type="ORF">B0T20DRAFT_431425</name>
</gene>
<feature type="region of interest" description="Disordered" evidence="1">
    <location>
        <begin position="101"/>
        <end position="121"/>
    </location>
</feature>
<feature type="compositionally biased region" description="Polar residues" evidence="1">
    <location>
        <begin position="42"/>
        <end position="79"/>
    </location>
</feature>
<feature type="region of interest" description="Disordered" evidence="1">
    <location>
        <begin position="170"/>
        <end position="190"/>
    </location>
</feature>
<evidence type="ECO:0000313" key="3">
    <source>
        <dbReference type="Proteomes" id="UP001281003"/>
    </source>
</evidence>
<dbReference type="AlphaFoldDB" id="A0AAE0UFA1"/>
<keyword evidence="3" id="KW-1185">Reference proteome</keyword>
<reference evidence="2" key="2">
    <citation type="submission" date="2023-07" db="EMBL/GenBank/DDBJ databases">
        <authorList>
            <consortium name="Lawrence Berkeley National Laboratory"/>
            <person name="Haridas S."/>
            <person name="Hensen N."/>
            <person name="Bonometti L."/>
            <person name="Westerberg I."/>
            <person name="Brannstrom I.O."/>
            <person name="Guillou S."/>
            <person name="Cros-Aarteil S."/>
            <person name="Calhoun S."/>
            <person name="Kuo A."/>
            <person name="Mondo S."/>
            <person name="Pangilinan J."/>
            <person name="Riley R."/>
            <person name="LaButti K."/>
            <person name="Andreopoulos B."/>
            <person name="Lipzen A."/>
            <person name="Chen C."/>
            <person name="Yanf M."/>
            <person name="Daum C."/>
            <person name="Ng V."/>
            <person name="Clum A."/>
            <person name="Steindorff A."/>
            <person name="Ohm R."/>
            <person name="Martin F."/>
            <person name="Silar P."/>
            <person name="Natvig D."/>
            <person name="Lalanne C."/>
            <person name="Gautier V."/>
            <person name="Ament-velasquez S.L."/>
            <person name="Kruys A."/>
            <person name="Hutchinson M.I."/>
            <person name="Powell A.J."/>
            <person name="Barry K."/>
            <person name="Miller A.N."/>
            <person name="Grigoriev I.V."/>
            <person name="Debuchy R."/>
            <person name="Gladieux P."/>
            <person name="Thoren M.H."/>
            <person name="Johannesson H."/>
        </authorList>
    </citation>
    <scope>NUCLEOTIDE SEQUENCE</scope>
    <source>
        <strain evidence="2">FGSC 1904</strain>
    </source>
</reference>
<proteinExistence type="predicted"/>
<organism evidence="2 3">
    <name type="scientific">Sordaria brevicollis</name>
    <dbReference type="NCBI Taxonomy" id="83679"/>
    <lineage>
        <taxon>Eukaryota</taxon>
        <taxon>Fungi</taxon>
        <taxon>Dikarya</taxon>
        <taxon>Ascomycota</taxon>
        <taxon>Pezizomycotina</taxon>
        <taxon>Sordariomycetes</taxon>
        <taxon>Sordariomycetidae</taxon>
        <taxon>Sordariales</taxon>
        <taxon>Sordariaceae</taxon>
        <taxon>Sordaria</taxon>
    </lineage>
</organism>
<evidence type="ECO:0000313" key="2">
    <source>
        <dbReference type="EMBL" id="KAK3401992.1"/>
    </source>
</evidence>
<dbReference type="Proteomes" id="UP001281003">
    <property type="component" value="Unassembled WGS sequence"/>
</dbReference>
<name>A0AAE0UFA1_SORBR</name>
<reference evidence="2" key="1">
    <citation type="journal article" date="2023" name="Mol. Phylogenet. Evol.">
        <title>Genome-scale phylogeny and comparative genomics of the fungal order Sordariales.</title>
        <authorList>
            <person name="Hensen N."/>
            <person name="Bonometti L."/>
            <person name="Westerberg I."/>
            <person name="Brannstrom I.O."/>
            <person name="Guillou S."/>
            <person name="Cros-Aarteil S."/>
            <person name="Calhoun S."/>
            <person name="Haridas S."/>
            <person name="Kuo A."/>
            <person name="Mondo S."/>
            <person name="Pangilinan J."/>
            <person name="Riley R."/>
            <person name="LaButti K."/>
            <person name="Andreopoulos B."/>
            <person name="Lipzen A."/>
            <person name="Chen C."/>
            <person name="Yan M."/>
            <person name="Daum C."/>
            <person name="Ng V."/>
            <person name="Clum A."/>
            <person name="Steindorff A."/>
            <person name="Ohm R.A."/>
            <person name="Martin F."/>
            <person name="Silar P."/>
            <person name="Natvig D.O."/>
            <person name="Lalanne C."/>
            <person name="Gautier V."/>
            <person name="Ament-Velasquez S.L."/>
            <person name="Kruys A."/>
            <person name="Hutchinson M.I."/>
            <person name="Powell A.J."/>
            <person name="Barry K."/>
            <person name="Miller A.N."/>
            <person name="Grigoriev I.V."/>
            <person name="Debuchy R."/>
            <person name="Gladieux P."/>
            <person name="Hiltunen Thoren M."/>
            <person name="Johannesson H."/>
        </authorList>
    </citation>
    <scope>NUCLEOTIDE SEQUENCE</scope>
    <source>
        <strain evidence="2">FGSC 1904</strain>
    </source>
</reference>
<sequence>MTPSLRIEQGTITKTPEVPSQVDEAVQKEPTTAVLEAPKPSEAQTEPSQTVQQSSLDLPIESTTGPCSETHASSPVRTTKGQRKAARFTVDIWGLLDDDFDTPCSTPTHASPAKSEAGGEPLDPERLAIEEQLMKSLKDSHKITVALGSVLDKQIEKIEAIAREQRESFATKPEAGITSGESVDKAGETGEKKGWRKLLKLFRPRPRAENASGTSWLGRTYGKKREDPAGFLPDSGSLCMQAKPEPSMFSIFAHLRKLFGARPFPKETTDTTERKSIETTQTDNSYTKEVENEKQPMQVAPTWTLPFCGPLLNRLLLPRTTTANEITITADNLKSPSLCDDCRAEAEKEGFVVIEDPFATEEDDATETEPLLPQEAKELKCEFDYGNGTEGRRRFVMELTEDMHEIVKPEEIVLLVSMLEKLRDEVAGPTPITPSTRLSAKMIKARAARWGDSAVKMVDELLKEERAKVQEIWRKEEEGTEVD</sequence>
<feature type="region of interest" description="Disordered" evidence="1">
    <location>
        <begin position="264"/>
        <end position="295"/>
    </location>
</feature>